<protein>
    <submittedName>
        <fullName evidence="2">Uncharacterized protein</fullName>
    </submittedName>
</protein>
<comment type="caution">
    <text evidence="2">The sequence shown here is derived from an EMBL/GenBank/DDBJ whole genome shotgun (WGS) entry which is preliminary data.</text>
</comment>
<sequence>MVLVAFVVIGFAFPTSAYFLGHCLLATHTIRVTTDLAYSLWFLVVAVCQYLAVVHRSRYATFVLTTQLIVMGIVVLVVCVLNFANGWTDLDAELIVTFSIGLASLAFGLLTFVWLQGLRRAWKQGAMITKIRRYSLIHMIALVIICAGYVGIAAFHIRANTKERAIGINREEAPVTLPIDASDVSYQTIGPNYLDCDFATSESAFREWFHAGMPDKLKPTSNISLDEINDTVKVARYYTNAPPAPIGKPRSPGRGYGRRQQEVFNGLHAQWRIGNNQYEVTFDRLAGRGFYRRQTAHD</sequence>
<reference evidence="2 3" key="1">
    <citation type="submission" date="2018-02" db="EMBL/GenBank/DDBJ databases">
        <title>Comparative genomes isolates from brazilian mangrove.</title>
        <authorList>
            <person name="Araujo J.E."/>
            <person name="Taketani R.G."/>
            <person name="Silva M.C.P."/>
            <person name="Loureco M.V."/>
            <person name="Andreote F.D."/>
        </authorList>
    </citation>
    <scope>NUCLEOTIDE SEQUENCE [LARGE SCALE GENOMIC DNA]</scope>
    <source>
        <strain evidence="2 3">Hex-1 MGV</strain>
    </source>
</reference>
<evidence type="ECO:0000313" key="2">
    <source>
        <dbReference type="EMBL" id="PQO37313.1"/>
    </source>
</evidence>
<organism evidence="2 3">
    <name type="scientific">Blastopirellula marina</name>
    <dbReference type="NCBI Taxonomy" id="124"/>
    <lineage>
        <taxon>Bacteria</taxon>
        <taxon>Pseudomonadati</taxon>
        <taxon>Planctomycetota</taxon>
        <taxon>Planctomycetia</taxon>
        <taxon>Pirellulales</taxon>
        <taxon>Pirellulaceae</taxon>
        <taxon>Blastopirellula</taxon>
    </lineage>
</organism>
<dbReference type="Proteomes" id="UP000238322">
    <property type="component" value="Unassembled WGS sequence"/>
</dbReference>
<evidence type="ECO:0000313" key="3">
    <source>
        <dbReference type="Proteomes" id="UP000238322"/>
    </source>
</evidence>
<name>A0A2S8FYR9_9BACT</name>
<keyword evidence="1" id="KW-0812">Transmembrane</keyword>
<dbReference type="AlphaFoldDB" id="A0A2S8FYR9"/>
<feature type="transmembrane region" description="Helical" evidence="1">
    <location>
        <begin position="36"/>
        <end position="54"/>
    </location>
</feature>
<keyword evidence="1" id="KW-0472">Membrane</keyword>
<evidence type="ECO:0000256" key="1">
    <source>
        <dbReference type="SAM" id="Phobius"/>
    </source>
</evidence>
<keyword evidence="1" id="KW-1133">Transmembrane helix</keyword>
<feature type="transmembrane region" description="Helical" evidence="1">
    <location>
        <begin position="95"/>
        <end position="115"/>
    </location>
</feature>
<dbReference type="EMBL" id="PUHY01000005">
    <property type="protein sequence ID" value="PQO37313.1"/>
    <property type="molecule type" value="Genomic_DNA"/>
</dbReference>
<feature type="transmembrane region" description="Helical" evidence="1">
    <location>
        <begin position="136"/>
        <end position="157"/>
    </location>
</feature>
<proteinExistence type="predicted"/>
<feature type="transmembrane region" description="Helical" evidence="1">
    <location>
        <begin position="61"/>
        <end position="83"/>
    </location>
</feature>
<gene>
    <name evidence="2" type="ORF">C5Y83_05030</name>
</gene>
<accession>A0A2S8FYR9</accession>